<keyword evidence="1" id="KW-1133">Transmembrane helix</keyword>
<feature type="domain" description="CBU-0592-like" evidence="2">
    <location>
        <begin position="7"/>
        <end position="80"/>
    </location>
</feature>
<keyword evidence="1" id="KW-0812">Transmembrane</keyword>
<evidence type="ECO:0000259" key="2">
    <source>
        <dbReference type="Pfam" id="PF26604"/>
    </source>
</evidence>
<dbReference type="InterPro" id="IPR058058">
    <property type="entry name" value="CBU_0592-like"/>
</dbReference>
<evidence type="ECO:0000313" key="4">
    <source>
        <dbReference type="Proteomes" id="UP000306918"/>
    </source>
</evidence>
<proteinExistence type="predicted"/>
<feature type="transmembrane region" description="Helical" evidence="1">
    <location>
        <begin position="6"/>
        <end position="26"/>
    </location>
</feature>
<evidence type="ECO:0000256" key="1">
    <source>
        <dbReference type="SAM" id="Phobius"/>
    </source>
</evidence>
<dbReference type="AlphaFoldDB" id="A0A4S8I246"/>
<name>A0A4S8I246_9BACT</name>
<evidence type="ECO:0000313" key="3">
    <source>
        <dbReference type="EMBL" id="THU41831.1"/>
    </source>
</evidence>
<organism evidence="3 4">
    <name type="scientific">Niastella caeni</name>
    <dbReference type="NCBI Taxonomy" id="2569763"/>
    <lineage>
        <taxon>Bacteria</taxon>
        <taxon>Pseudomonadati</taxon>
        <taxon>Bacteroidota</taxon>
        <taxon>Chitinophagia</taxon>
        <taxon>Chitinophagales</taxon>
        <taxon>Chitinophagaceae</taxon>
        <taxon>Niastella</taxon>
    </lineage>
</organism>
<gene>
    <name evidence="3" type="ORF">FAM09_06935</name>
</gene>
<dbReference type="Pfam" id="PF26604">
    <property type="entry name" value="CBU_0592"/>
    <property type="match status" value="1"/>
</dbReference>
<dbReference type="OrthoDB" id="798534at2"/>
<sequence>MHLTFNDWIGFIGVFILLLAYLMNLAGKLSKDGLLYIGLNIVGAGLACLASWLIHYLPFVLLEGTWTLVSLGALIRHFRTK</sequence>
<reference evidence="3 4" key="1">
    <citation type="submission" date="2019-04" db="EMBL/GenBank/DDBJ databases">
        <title>Niastella caeni sp. nov., isolated from activated sludge.</title>
        <authorList>
            <person name="Sheng M."/>
        </authorList>
    </citation>
    <scope>NUCLEOTIDE SEQUENCE [LARGE SCALE GENOMIC DNA]</scope>
    <source>
        <strain evidence="3 4">HX-2-15</strain>
    </source>
</reference>
<dbReference type="RefSeq" id="WP_136576319.1">
    <property type="nucleotide sequence ID" value="NZ_STFF01000001.1"/>
</dbReference>
<keyword evidence="1" id="KW-0472">Membrane</keyword>
<dbReference type="Proteomes" id="UP000306918">
    <property type="component" value="Unassembled WGS sequence"/>
</dbReference>
<feature type="transmembrane region" description="Helical" evidence="1">
    <location>
        <begin position="60"/>
        <end position="78"/>
    </location>
</feature>
<feature type="transmembrane region" description="Helical" evidence="1">
    <location>
        <begin position="33"/>
        <end position="54"/>
    </location>
</feature>
<keyword evidence="4" id="KW-1185">Reference proteome</keyword>
<comment type="caution">
    <text evidence="3">The sequence shown here is derived from an EMBL/GenBank/DDBJ whole genome shotgun (WGS) entry which is preliminary data.</text>
</comment>
<accession>A0A4S8I246</accession>
<dbReference type="NCBIfam" id="NF047864">
    <property type="entry name" value="CBU_0592_membra"/>
    <property type="match status" value="1"/>
</dbReference>
<protein>
    <recommendedName>
        <fullName evidence="2">CBU-0592-like domain-containing protein</fullName>
    </recommendedName>
</protein>
<dbReference type="EMBL" id="STFF01000001">
    <property type="protein sequence ID" value="THU41831.1"/>
    <property type="molecule type" value="Genomic_DNA"/>
</dbReference>